<feature type="domain" description="DUF4396" evidence="3">
    <location>
        <begin position="35"/>
        <end position="168"/>
    </location>
</feature>
<evidence type="ECO:0000313" key="5">
    <source>
        <dbReference type="Proteomes" id="UP000632849"/>
    </source>
</evidence>
<feature type="transmembrane region" description="Helical" evidence="2">
    <location>
        <begin position="104"/>
        <end position="127"/>
    </location>
</feature>
<reference evidence="4" key="2">
    <citation type="submission" date="2020-09" db="EMBL/GenBank/DDBJ databases">
        <authorList>
            <person name="Sun Q."/>
            <person name="Ohkuma M."/>
        </authorList>
    </citation>
    <scope>NUCLEOTIDE SEQUENCE</scope>
    <source>
        <strain evidence="4">JCM 4122</strain>
    </source>
</reference>
<evidence type="ECO:0000256" key="2">
    <source>
        <dbReference type="SAM" id="Phobius"/>
    </source>
</evidence>
<feature type="region of interest" description="Disordered" evidence="1">
    <location>
        <begin position="1"/>
        <end position="34"/>
    </location>
</feature>
<evidence type="ECO:0000313" key="4">
    <source>
        <dbReference type="EMBL" id="GHG17117.1"/>
    </source>
</evidence>
<dbReference type="InterPro" id="IPR025509">
    <property type="entry name" value="DUF4396"/>
</dbReference>
<proteinExistence type="predicted"/>
<dbReference type="Proteomes" id="UP000632849">
    <property type="component" value="Unassembled WGS sequence"/>
</dbReference>
<keyword evidence="2" id="KW-0472">Membrane</keyword>
<feature type="compositionally biased region" description="Basic and acidic residues" evidence="1">
    <location>
        <begin position="1"/>
        <end position="31"/>
    </location>
</feature>
<organism evidence="4 5">
    <name type="scientific">Streptomyces filamentosus</name>
    <name type="common">Streptomyces roseosporus</name>
    <dbReference type="NCBI Taxonomy" id="67294"/>
    <lineage>
        <taxon>Bacteria</taxon>
        <taxon>Bacillati</taxon>
        <taxon>Actinomycetota</taxon>
        <taxon>Actinomycetes</taxon>
        <taxon>Kitasatosporales</taxon>
        <taxon>Streptomycetaceae</taxon>
        <taxon>Streptomyces</taxon>
    </lineage>
</organism>
<dbReference type="Pfam" id="PF14342">
    <property type="entry name" value="DUF4396"/>
    <property type="match status" value="1"/>
</dbReference>
<gene>
    <name evidence="4" type="ORF">GCM10017667_59050</name>
</gene>
<name>A0A919BVP9_STRFL</name>
<keyword evidence="2" id="KW-1133">Transmembrane helix</keyword>
<evidence type="ECO:0000256" key="1">
    <source>
        <dbReference type="SAM" id="MobiDB-lite"/>
    </source>
</evidence>
<sequence>MEHEHHTSHENHASHDHHAGHENHPGHDHHGAGASWSTAAKATLHCLTGCAIGEVLGMIIGTALGWGNGATMALAIVLAFFFGYALTLRGVLAAGLGLRSAVKVALAADTVSIVVMEIVDNGVLLLVPGAMDAHLDDALFWGALAFAFAVAFLVTTPVNKWMIGRGKGHAVVHRYH</sequence>
<dbReference type="RefSeq" id="WP_190043745.1">
    <property type="nucleotide sequence ID" value="NZ_BNBE01000003.1"/>
</dbReference>
<protein>
    <recommendedName>
        <fullName evidence="3">DUF4396 domain-containing protein</fullName>
    </recommendedName>
</protein>
<evidence type="ECO:0000259" key="3">
    <source>
        <dbReference type="Pfam" id="PF14342"/>
    </source>
</evidence>
<keyword evidence="2" id="KW-0812">Transmembrane</keyword>
<reference evidence="4" key="1">
    <citation type="journal article" date="2014" name="Int. J. Syst. Evol. Microbiol.">
        <title>Complete genome sequence of Corynebacterium casei LMG S-19264T (=DSM 44701T), isolated from a smear-ripened cheese.</title>
        <authorList>
            <consortium name="US DOE Joint Genome Institute (JGI-PGF)"/>
            <person name="Walter F."/>
            <person name="Albersmeier A."/>
            <person name="Kalinowski J."/>
            <person name="Ruckert C."/>
        </authorList>
    </citation>
    <scope>NUCLEOTIDE SEQUENCE</scope>
    <source>
        <strain evidence="4">JCM 4122</strain>
    </source>
</reference>
<accession>A0A919BVP9</accession>
<feature type="transmembrane region" description="Helical" evidence="2">
    <location>
        <begin position="44"/>
        <end position="66"/>
    </location>
</feature>
<feature type="transmembrane region" description="Helical" evidence="2">
    <location>
        <begin position="72"/>
        <end position="92"/>
    </location>
</feature>
<feature type="transmembrane region" description="Helical" evidence="2">
    <location>
        <begin position="139"/>
        <end position="158"/>
    </location>
</feature>
<keyword evidence="5" id="KW-1185">Reference proteome</keyword>
<dbReference type="EMBL" id="BNBE01000003">
    <property type="protein sequence ID" value="GHG17117.1"/>
    <property type="molecule type" value="Genomic_DNA"/>
</dbReference>
<comment type="caution">
    <text evidence="4">The sequence shown here is derived from an EMBL/GenBank/DDBJ whole genome shotgun (WGS) entry which is preliminary data.</text>
</comment>
<dbReference type="AlphaFoldDB" id="A0A919BVP9"/>